<evidence type="ECO:0000313" key="3">
    <source>
        <dbReference type="Proteomes" id="UP000272025"/>
    </source>
</evidence>
<sequence length="112" mass="12101">MAIFLENLGPSLPSAVEAGHRLSRHIGRIDDYLAKTQPPDSSSSILNEPEASQVAPGQRTAEVPIHHFVVPHANYTIPLEYLEHIPWPGSFSGLTADVDWAGQFQAYNAGAG</sequence>
<protein>
    <submittedName>
        <fullName evidence="2">Uncharacterized protein</fullName>
    </submittedName>
</protein>
<dbReference type="EMBL" id="ML119051">
    <property type="protein sequence ID" value="ROT42009.1"/>
    <property type="molecule type" value="Genomic_DNA"/>
</dbReference>
<dbReference type="RefSeq" id="XP_028469815.1">
    <property type="nucleotide sequence ID" value="XM_028615433.1"/>
</dbReference>
<dbReference type="AlphaFoldDB" id="A0A3N2Q5F6"/>
<keyword evidence="3" id="KW-1185">Reference proteome</keyword>
<name>A0A3N2Q5F6_SODAK</name>
<evidence type="ECO:0000313" key="2">
    <source>
        <dbReference type="EMBL" id="ROT42009.1"/>
    </source>
</evidence>
<accession>A0A3N2Q5F6</accession>
<proteinExistence type="predicted"/>
<reference evidence="2 3" key="1">
    <citation type="journal article" date="2018" name="Mol. Ecol.">
        <title>The obligate alkalophilic soda-lake fungus Sodiomyces alkalinus has shifted to a protein diet.</title>
        <authorList>
            <person name="Grum-Grzhimaylo A.A."/>
            <person name="Falkoski D.L."/>
            <person name="van den Heuvel J."/>
            <person name="Valero-Jimenez C.A."/>
            <person name="Min B."/>
            <person name="Choi I.G."/>
            <person name="Lipzen A."/>
            <person name="Daum C.G."/>
            <person name="Aanen D.K."/>
            <person name="Tsang A."/>
            <person name="Henrissat B."/>
            <person name="Bilanenko E.N."/>
            <person name="de Vries R.P."/>
            <person name="van Kan J.A.L."/>
            <person name="Grigoriev I.V."/>
            <person name="Debets A.J.M."/>
        </authorList>
    </citation>
    <scope>NUCLEOTIDE SEQUENCE [LARGE SCALE GENOMIC DNA]</scope>
    <source>
        <strain evidence="2 3">F11</strain>
    </source>
</reference>
<organism evidence="2 3">
    <name type="scientific">Sodiomyces alkalinus (strain CBS 110278 / VKM F-3762 / F11)</name>
    <name type="common">Alkaliphilic filamentous fungus</name>
    <dbReference type="NCBI Taxonomy" id="1314773"/>
    <lineage>
        <taxon>Eukaryota</taxon>
        <taxon>Fungi</taxon>
        <taxon>Dikarya</taxon>
        <taxon>Ascomycota</taxon>
        <taxon>Pezizomycotina</taxon>
        <taxon>Sordariomycetes</taxon>
        <taxon>Hypocreomycetidae</taxon>
        <taxon>Glomerellales</taxon>
        <taxon>Plectosphaerellaceae</taxon>
        <taxon>Sodiomyces</taxon>
    </lineage>
</organism>
<dbReference type="GeneID" id="39583910"/>
<dbReference type="Proteomes" id="UP000272025">
    <property type="component" value="Unassembled WGS sequence"/>
</dbReference>
<feature type="region of interest" description="Disordered" evidence="1">
    <location>
        <begin position="36"/>
        <end position="58"/>
    </location>
</feature>
<gene>
    <name evidence="2" type="ORF">SODALDRAFT_5160</name>
</gene>
<evidence type="ECO:0000256" key="1">
    <source>
        <dbReference type="SAM" id="MobiDB-lite"/>
    </source>
</evidence>